<dbReference type="SUPFAM" id="SSF51735">
    <property type="entry name" value="NAD(P)-binding Rossmann-fold domains"/>
    <property type="match status" value="1"/>
</dbReference>
<dbReference type="PANTHER" id="PTHR43401">
    <property type="entry name" value="L-THREONINE 3-DEHYDROGENASE"/>
    <property type="match status" value="1"/>
</dbReference>
<comment type="caution">
    <text evidence="4">The sequence shown here is derived from an EMBL/GenBank/DDBJ whole genome shotgun (WGS) entry which is preliminary data.</text>
</comment>
<dbReference type="PATRIC" id="fig|186479.3.peg.2285"/>
<evidence type="ECO:0000259" key="2">
    <source>
        <dbReference type="Pfam" id="PF00107"/>
    </source>
</evidence>
<protein>
    <recommendedName>
        <fullName evidence="6">Enoyl reductase (ER) domain-containing protein</fullName>
    </recommendedName>
</protein>
<evidence type="ECO:0008006" key="6">
    <source>
        <dbReference type="Google" id="ProtNLM"/>
    </source>
</evidence>
<dbReference type="InterPro" id="IPR036291">
    <property type="entry name" value="NAD(P)-bd_dom_sf"/>
</dbReference>
<dbReference type="GO" id="GO:0016491">
    <property type="term" value="F:oxidoreductase activity"/>
    <property type="evidence" value="ECO:0007669"/>
    <property type="project" value="UniProtKB-KW"/>
</dbReference>
<keyword evidence="5" id="KW-1185">Reference proteome</keyword>
<dbReference type="InterPro" id="IPR011032">
    <property type="entry name" value="GroES-like_sf"/>
</dbReference>
<dbReference type="InterPro" id="IPR013154">
    <property type="entry name" value="ADH-like_N"/>
</dbReference>
<dbReference type="Gene3D" id="3.40.50.720">
    <property type="entry name" value="NAD(P)-binding Rossmann-like Domain"/>
    <property type="match status" value="1"/>
</dbReference>
<evidence type="ECO:0000313" key="5">
    <source>
        <dbReference type="Proteomes" id="UP000050509"/>
    </source>
</evidence>
<dbReference type="PANTHER" id="PTHR43401:SF2">
    <property type="entry name" value="L-THREONINE 3-DEHYDROGENASE"/>
    <property type="match status" value="1"/>
</dbReference>
<organism evidence="4 5">
    <name type="scientific">Kouleothrix aurantiaca</name>
    <dbReference type="NCBI Taxonomy" id="186479"/>
    <lineage>
        <taxon>Bacteria</taxon>
        <taxon>Bacillati</taxon>
        <taxon>Chloroflexota</taxon>
        <taxon>Chloroflexia</taxon>
        <taxon>Chloroflexales</taxon>
        <taxon>Roseiflexineae</taxon>
        <taxon>Roseiflexaceae</taxon>
        <taxon>Kouleothrix</taxon>
    </lineage>
</organism>
<dbReference type="InterPro" id="IPR050129">
    <property type="entry name" value="Zn_alcohol_dh"/>
</dbReference>
<evidence type="ECO:0000313" key="4">
    <source>
        <dbReference type="EMBL" id="KPV53881.1"/>
    </source>
</evidence>
<evidence type="ECO:0000259" key="3">
    <source>
        <dbReference type="Pfam" id="PF08240"/>
    </source>
</evidence>
<gene>
    <name evidence="4" type="ORF">SE17_07035</name>
</gene>
<keyword evidence="1" id="KW-0560">Oxidoreductase</keyword>
<evidence type="ECO:0000256" key="1">
    <source>
        <dbReference type="ARBA" id="ARBA00023002"/>
    </source>
</evidence>
<accession>A0A0P9DUW5</accession>
<feature type="domain" description="Alcohol dehydrogenase-like N-terminal" evidence="3">
    <location>
        <begin position="23"/>
        <end position="137"/>
    </location>
</feature>
<dbReference type="Pfam" id="PF00107">
    <property type="entry name" value="ADH_zinc_N"/>
    <property type="match status" value="1"/>
</dbReference>
<dbReference type="Pfam" id="PF08240">
    <property type="entry name" value="ADH_N"/>
    <property type="match status" value="1"/>
</dbReference>
<feature type="domain" description="Alcohol dehydrogenase-like C-terminal" evidence="2">
    <location>
        <begin position="175"/>
        <end position="302"/>
    </location>
</feature>
<dbReference type="EMBL" id="LJCR01000158">
    <property type="protein sequence ID" value="KPV53881.1"/>
    <property type="molecule type" value="Genomic_DNA"/>
</dbReference>
<name>A0A0P9DUW5_9CHLR</name>
<dbReference type="SUPFAM" id="SSF50129">
    <property type="entry name" value="GroES-like"/>
    <property type="match status" value="1"/>
</dbReference>
<reference evidence="4 5" key="1">
    <citation type="submission" date="2015-09" db="EMBL/GenBank/DDBJ databases">
        <title>Draft genome sequence of Kouleothrix aurantiaca JCM 19913.</title>
        <authorList>
            <person name="Hemp J."/>
        </authorList>
    </citation>
    <scope>NUCLEOTIDE SEQUENCE [LARGE SCALE GENOMIC DNA]</scope>
    <source>
        <strain evidence="4 5">COM-B</strain>
    </source>
</reference>
<dbReference type="Proteomes" id="UP000050509">
    <property type="component" value="Unassembled WGS sequence"/>
</dbReference>
<proteinExistence type="predicted"/>
<sequence length="341" mass="35367">MKSLVWEAPRVMAMREGERPAPGAGEVLIKVAYAGICGSELGGYLGHNALRVPPLVMGHEFAGTITDADAGVADAFPALASGQSVTVNPMIYCGTCAFCARGMNHLCARRQLIGAARPGAYAEYVAVPAKMVTALPEGVSLRTAALAEPAAVAVRIGELAGAVAGDDVLIIGAGPIGLLALQVLLANGARRVFMADLDAERLAMAGELGATTIDPRQHEVPKYVREATDQLGVVTALDAVGATVTRAQCVAATRAGGTVLLSGLHEESGVMPAADIIRREIVVRGSFCYTPANFSQALDMLARDALRLDPWIVEAPLAEGGPWFDRLIDAPGAVAKVLLIP</sequence>
<dbReference type="AlphaFoldDB" id="A0A0P9DUW5"/>
<dbReference type="InterPro" id="IPR013149">
    <property type="entry name" value="ADH-like_C"/>
</dbReference>
<dbReference type="Gene3D" id="3.90.180.10">
    <property type="entry name" value="Medium-chain alcohol dehydrogenases, catalytic domain"/>
    <property type="match status" value="1"/>
</dbReference>